<dbReference type="EC" id="1.14.13.40" evidence="4"/>
<dbReference type="Pfam" id="PF00724">
    <property type="entry name" value="Oxidored_FMN"/>
    <property type="match status" value="1"/>
</dbReference>
<reference evidence="4 5" key="1">
    <citation type="journal article" date="2014" name="Genome Announc.">
        <title>Draft Genome Sequence of the Haloacid-Degrading Burkholderia caribensis Strain MBA4.</title>
        <authorList>
            <person name="Pan Y."/>
            <person name="Kong K.F."/>
            <person name="Tsang J.S."/>
        </authorList>
    </citation>
    <scope>NUCLEOTIDE SEQUENCE [LARGE SCALE GENOMIC DNA]</scope>
    <source>
        <strain evidence="4 5">MBA4</strain>
    </source>
</reference>
<dbReference type="PANTHER" id="PTHR43303:SF3">
    <property type="entry name" value="BLR3436 PROTEIN"/>
    <property type="match status" value="1"/>
</dbReference>
<feature type="domain" description="NADH:flavin oxidoreductase/NADH oxidase N-terminal" evidence="2">
    <location>
        <begin position="406"/>
        <end position="735"/>
    </location>
</feature>
<feature type="region of interest" description="Disordered" evidence="1">
    <location>
        <begin position="766"/>
        <end position="790"/>
    </location>
</feature>
<dbReference type="InterPro" id="IPR001155">
    <property type="entry name" value="OxRdtase_FMN_N"/>
</dbReference>
<dbReference type="PRINTS" id="PR00420">
    <property type="entry name" value="RNGMNOXGNASE"/>
</dbReference>
<dbReference type="EMBL" id="CP012747">
    <property type="protein sequence ID" value="ALL67820.1"/>
    <property type="molecule type" value="Genomic_DNA"/>
</dbReference>
<keyword evidence="4" id="KW-0560">Oxidoreductase</keyword>
<dbReference type="InterPro" id="IPR002938">
    <property type="entry name" value="FAD-bd"/>
</dbReference>
<dbReference type="GeneID" id="69971606"/>
<dbReference type="RefSeq" id="WP_035999581.1">
    <property type="nucleotide sequence ID" value="NZ_CP012747.1"/>
</dbReference>
<dbReference type="NCBIfam" id="NF006101">
    <property type="entry name" value="PRK08255.1"/>
    <property type="match status" value="1"/>
</dbReference>
<dbReference type="Gene3D" id="3.30.9.20">
    <property type="match status" value="1"/>
</dbReference>
<protein>
    <submittedName>
        <fullName evidence="4">Anthraniloyl-CoA monooxygenase</fullName>
        <ecNumber evidence="4">1.14.13.40</ecNumber>
    </submittedName>
</protein>
<sequence>MRIVCIGGGPAGLYFGLLMKHRHPAHEVVIVERNRPYDTFGWGVVFSDQTLGNLRAADAKSADMILDAFNHWDDIEINFRGAKVRSSGHGFCGIGRKRLLNILQARCEELGVKLVFETQVTNDDDYDADLIIASDGLNSAIRQKYAATYQPDIDMRDCRFVWLGTNKLFDAFTFAFEKTEWGWFQAHAYRFDDQTSTFIVETPERVWRAAGLDEMSKEDGIAFCERLFAKYLDGHPLMSNASHLRGSSQWIRFPRVVNREWAHWKTRADGKRIPVVLMGDAAHTAHFSIGSGTKLALEDAIELANSIDAHPHDLAAALAHYTEVRSVDVLRIQNAARNSTEWFEHVDRYTAFEPEQFAYSLLTRSQRISHENLRERDAGYLSSFEDWLAARAGIERAPEQHSVPPMFTPFKLRGVTLKNRVVVSPMAQYSAVDGVAGDYHLMHLGARAMGGAALVITEMTCVSPEARITPGCPGMYAPEHLAAWRRIVQFVHAQSDAKIGMQLGHAGAKASTRVSWEGIDQPLPDDNWPLVSASPQQYLRGVSQWSREATRAELREIETQFVRATEMTAEAGFDWLELHCAHGYFLSSFLSPLTNHRTDEYGGPLAHRLRYPLEVFAAMRKVWPQDKPMSVRISAHDWVDGGTTPDDAVEIARAFKAAGADMIDVSSGQVSKEEKPVFGRMFQTPFADRIRNEAGIATIAVGAISEADHVNSIIAAGRADLCAVARPHLANPSWTLNEAAKIGYFDVNWPKQYTAAKSQLERNYERERTQAAENARLSPLERAQRAEGTV</sequence>
<organism evidence="4 5">
    <name type="scientific">Paraburkholderia caribensis MBA4</name>
    <dbReference type="NCBI Taxonomy" id="1323664"/>
    <lineage>
        <taxon>Bacteria</taxon>
        <taxon>Pseudomonadati</taxon>
        <taxon>Pseudomonadota</taxon>
        <taxon>Betaproteobacteria</taxon>
        <taxon>Burkholderiales</taxon>
        <taxon>Burkholderiaceae</taxon>
        <taxon>Paraburkholderia</taxon>
    </lineage>
</organism>
<dbReference type="GO" id="GO:0010181">
    <property type="term" value="F:FMN binding"/>
    <property type="evidence" value="ECO:0007669"/>
    <property type="project" value="InterPro"/>
</dbReference>
<dbReference type="InterPro" id="IPR013785">
    <property type="entry name" value="Aldolase_TIM"/>
</dbReference>
<accession>A0A0P0RGQ6</accession>
<dbReference type="GO" id="GO:0071949">
    <property type="term" value="F:FAD binding"/>
    <property type="evidence" value="ECO:0007669"/>
    <property type="project" value="InterPro"/>
</dbReference>
<evidence type="ECO:0000313" key="4">
    <source>
        <dbReference type="EMBL" id="ALL67820.1"/>
    </source>
</evidence>
<evidence type="ECO:0000256" key="1">
    <source>
        <dbReference type="SAM" id="MobiDB-lite"/>
    </source>
</evidence>
<name>A0A0P0RGQ6_9BURK</name>
<dbReference type="InterPro" id="IPR036188">
    <property type="entry name" value="FAD/NAD-bd_sf"/>
</dbReference>
<dbReference type="KEGG" id="bcai:K788_0001059"/>
<proteinExistence type="predicted"/>
<dbReference type="SUPFAM" id="SSF51905">
    <property type="entry name" value="FAD/NAD(P)-binding domain"/>
    <property type="match status" value="1"/>
</dbReference>
<dbReference type="PANTHER" id="PTHR43303">
    <property type="entry name" value="NADPH DEHYDROGENASE C23G7.10C-RELATED"/>
    <property type="match status" value="1"/>
</dbReference>
<dbReference type="Gene3D" id="3.20.20.70">
    <property type="entry name" value="Aldolase class I"/>
    <property type="match status" value="1"/>
</dbReference>
<evidence type="ECO:0000259" key="3">
    <source>
        <dbReference type="Pfam" id="PF01494"/>
    </source>
</evidence>
<dbReference type="Proteomes" id="UP000019146">
    <property type="component" value="Chromosome 2"/>
</dbReference>
<dbReference type="CDD" id="cd02932">
    <property type="entry name" value="OYE_YqiM_FMN"/>
    <property type="match status" value="1"/>
</dbReference>
<gene>
    <name evidence="4" type="ORF">K788_0001059</name>
</gene>
<dbReference type="GO" id="GO:0018673">
    <property type="term" value="F:anthraniloyl-CoA monooxygenase activity"/>
    <property type="evidence" value="ECO:0007669"/>
    <property type="project" value="UniProtKB-EC"/>
</dbReference>
<evidence type="ECO:0000259" key="2">
    <source>
        <dbReference type="Pfam" id="PF00724"/>
    </source>
</evidence>
<feature type="domain" description="FAD-binding" evidence="3">
    <location>
        <begin position="3"/>
        <end position="310"/>
    </location>
</feature>
<dbReference type="Pfam" id="PF01494">
    <property type="entry name" value="FAD_binding_3"/>
    <property type="match status" value="1"/>
</dbReference>
<dbReference type="AlphaFoldDB" id="A0A0P0RGQ6"/>
<dbReference type="GO" id="GO:0003959">
    <property type="term" value="F:NADPH dehydrogenase activity"/>
    <property type="evidence" value="ECO:0007669"/>
    <property type="project" value="InterPro"/>
</dbReference>
<dbReference type="SUPFAM" id="SSF51395">
    <property type="entry name" value="FMN-linked oxidoreductases"/>
    <property type="match status" value="1"/>
</dbReference>
<evidence type="ECO:0000313" key="5">
    <source>
        <dbReference type="Proteomes" id="UP000019146"/>
    </source>
</evidence>
<dbReference type="InterPro" id="IPR044152">
    <property type="entry name" value="YqjM-like"/>
</dbReference>
<dbReference type="GO" id="GO:0050661">
    <property type="term" value="F:NADP binding"/>
    <property type="evidence" value="ECO:0007669"/>
    <property type="project" value="InterPro"/>
</dbReference>
<dbReference type="Gene3D" id="3.50.50.60">
    <property type="entry name" value="FAD/NAD(P)-binding domain"/>
    <property type="match status" value="1"/>
</dbReference>
<keyword evidence="4" id="KW-0503">Monooxygenase</keyword>